<proteinExistence type="predicted"/>
<dbReference type="Proteomes" id="UP000805649">
    <property type="component" value="Unassembled WGS sequence"/>
</dbReference>
<protein>
    <submittedName>
        <fullName evidence="1">N-terminal nucleophile aminohydrolase (Glutamine amidotransferase class-II)</fullName>
    </submittedName>
</protein>
<evidence type="ECO:0000313" key="1">
    <source>
        <dbReference type="EMBL" id="KAL0944884.1"/>
    </source>
</evidence>
<dbReference type="EMBL" id="VUJX02000001">
    <property type="protein sequence ID" value="KAL0944884.1"/>
    <property type="molecule type" value="Genomic_DNA"/>
</dbReference>
<reference evidence="1 2" key="1">
    <citation type="journal article" date="2020" name="Phytopathology">
        <title>Genome Sequence Resources of Colletotrichum truncatum, C. plurivorum, C. musicola, and C. sojae: Four Species Pathogenic to Soybean (Glycine max).</title>
        <authorList>
            <person name="Rogerio F."/>
            <person name="Boufleur T.R."/>
            <person name="Ciampi-Guillardi M."/>
            <person name="Sukno S.A."/>
            <person name="Thon M.R."/>
            <person name="Massola Junior N.S."/>
            <person name="Baroncelli R."/>
        </authorList>
    </citation>
    <scope>NUCLEOTIDE SEQUENCE [LARGE SCALE GENOMIC DNA]</scope>
    <source>
        <strain evidence="1 2">CMES1059</strain>
    </source>
</reference>
<organism evidence="1 2">
    <name type="scientific">Colletotrichum truncatum</name>
    <name type="common">Anthracnose fungus</name>
    <name type="synonym">Colletotrichum capsici</name>
    <dbReference type="NCBI Taxonomy" id="5467"/>
    <lineage>
        <taxon>Eukaryota</taxon>
        <taxon>Fungi</taxon>
        <taxon>Dikarya</taxon>
        <taxon>Ascomycota</taxon>
        <taxon>Pezizomycotina</taxon>
        <taxon>Sordariomycetes</taxon>
        <taxon>Hypocreomycetidae</taxon>
        <taxon>Glomerellales</taxon>
        <taxon>Glomerellaceae</taxon>
        <taxon>Colletotrichum</taxon>
        <taxon>Colletotrichum truncatum species complex</taxon>
    </lineage>
</organism>
<comment type="caution">
    <text evidence="1">The sequence shown here is derived from an EMBL/GenBank/DDBJ whole genome shotgun (WGS) entry which is preliminary data.</text>
</comment>
<evidence type="ECO:0000313" key="2">
    <source>
        <dbReference type="Proteomes" id="UP000805649"/>
    </source>
</evidence>
<accession>A0ACC3ZL91</accession>
<sequence length="322" mass="35465">MLVVDDHFLPSGHTPFDPWQAEYATPSSANDTGSPNPLTNMDGFGIGWYTSSQCEFDPRAQSSGRESLRPVVYKNTRPPLNDLVFKSIARGTSTQAVLAHVRAAPGLTPVVETNCHPFVFGRHLFAHNGILGYFSVIKTVILQYLPLRYQTAILGTTDAEHIAALYFFILCEETGDWNSLYPIDKMAKAMSETVAMLEGMQKEFVGKRGPAQENNTLNLVVTSGSSLVALRYASPNGVEPPSLYYSKTAGATLNRKFKGHPNSVGGSETDNRDDGREEKEAHSAHVLVASEPSTFDLDEWDLIEPSQMVLVDDEIQLELRKL</sequence>
<name>A0ACC3ZL91_COLTU</name>
<gene>
    <name evidence="1" type="ORF">CTRU02_202771</name>
</gene>
<keyword evidence="2" id="KW-1185">Reference proteome</keyword>